<dbReference type="EMBL" id="BNEE01000002">
    <property type="protein sequence ID" value="GHI82740.1"/>
    <property type="molecule type" value="Genomic_DNA"/>
</dbReference>
<feature type="region of interest" description="Disordered" evidence="1">
    <location>
        <begin position="1"/>
        <end position="79"/>
    </location>
</feature>
<comment type="caution">
    <text evidence="2">The sequence shown here is derived from an EMBL/GenBank/DDBJ whole genome shotgun (WGS) entry which is preliminary data.</text>
</comment>
<dbReference type="Proteomes" id="UP000600026">
    <property type="component" value="Unassembled WGS sequence"/>
</dbReference>
<proteinExistence type="predicted"/>
<keyword evidence="3" id="KW-1185">Reference proteome</keyword>
<protein>
    <submittedName>
        <fullName evidence="2">Uncharacterized protein</fullName>
    </submittedName>
</protein>
<feature type="compositionally biased region" description="Basic and acidic residues" evidence="1">
    <location>
        <begin position="40"/>
        <end position="57"/>
    </location>
</feature>
<dbReference type="AlphaFoldDB" id="A0A919GRY1"/>
<evidence type="ECO:0000256" key="1">
    <source>
        <dbReference type="SAM" id="MobiDB-lite"/>
    </source>
</evidence>
<organism evidence="2 3">
    <name type="scientific">Streptomyces xanthophaeus</name>
    <dbReference type="NCBI Taxonomy" id="67385"/>
    <lineage>
        <taxon>Bacteria</taxon>
        <taxon>Bacillati</taxon>
        <taxon>Actinomycetota</taxon>
        <taxon>Actinomycetes</taxon>
        <taxon>Kitasatosporales</taxon>
        <taxon>Streptomycetaceae</taxon>
        <taxon>Streptomyces</taxon>
    </lineage>
</organism>
<sequence length="79" mass="8154">MAGKKDPRPALLPDQGAAVDEHGRPPGVPSRTGPGGGPKADPDRVDRARRKDRDRKPGQGSGAEGDAGPRTRAGHSTPE</sequence>
<evidence type="ECO:0000313" key="3">
    <source>
        <dbReference type="Proteomes" id="UP000600026"/>
    </source>
</evidence>
<name>A0A919GRY1_9ACTN</name>
<evidence type="ECO:0000313" key="2">
    <source>
        <dbReference type="EMBL" id="GHI82740.1"/>
    </source>
</evidence>
<accession>A0A919GRY1</accession>
<reference evidence="2" key="1">
    <citation type="submission" date="2020-09" db="EMBL/GenBank/DDBJ databases">
        <title>Whole genome shotgun sequence of Streptomyces xanthophaeus NBRC 12829.</title>
        <authorList>
            <person name="Komaki H."/>
            <person name="Tamura T."/>
        </authorList>
    </citation>
    <scope>NUCLEOTIDE SEQUENCE</scope>
    <source>
        <strain evidence="2">NBRC 12829</strain>
    </source>
</reference>
<gene>
    <name evidence="2" type="ORF">Sxan_01040</name>
</gene>